<reference evidence="2 3" key="1">
    <citation type="submission" date="2018-05" db="EMBL/GenBank/DDBJ databases">
        <title>Complete genome sequencing of three human clinical isolates of Staphylococcus caprae reveals virulence factors similar to those of S. epidermidis and S. capitis.</title>
        <authorList>
            <person name="Watanabe S."/>
            <person name="Cui L."/>
        </authorList>
    </citation>
    <scope>NUCLEOTIDE SEQUENCE [LARGE SCALE GENOMIC DNA]</scope>
    <source>
        <strain evidence="2 3">JMUB590</strain>
    </source>
</reference>
<keyword evidence="1" id="KW-1133">Transmembrane helix</keyword>
<evidence type="ECO:0000313" key="3">
    <source>
        <dbReference type="Proteomes" id="UP000274772"/>
    </source>
</evidence>
<dbReference type="GeneID" id="58050287"/>
<dbReference type="RefSeq" id="WP_002444192.1">
    <property type="nucleotide sequence ID" value="NZ_AP018585.1"/>
</dbReference>
<protein>
    <submittedName>
        <fullName evidence="2">Uncharacterized protein</fullName>
    </submittedName>
</protein>
<sequence>MRGLANVLSIIATLFGVVLFTRFICILLNQYYHLNIVYKDLIYNDYLMYTLMISMVLCIIIEEYIRHHFLNEGENKN</sequence>
<keyword evidence="1" id="KW-0472">Membrane</keyword>
<dbReference type="EMBL" id="AP018586">
    <property type="protein sequence ID" value="BBD91627.1"/>
    <property type="molecule type" value="Genomic_DNA"/>
</dbReference>
<gene>
    <name evidence="2" type="ORF">JMUB590_0517</name>
</gene>
<evidence type="ECO:0000313" key="2">
    <source>
        <dbReference type="EMBL" id="BBD91627.1"/>
    </source>
</evidence>
<proteinExistence type="predicted"/>
<accession>A0ABM7FUN9</accession>
<keyword evidence="1" id="KW-0812">Transmembrane</keyword>
<feature type="transmembrane region" description="Helical" evidence="1">
    <location>
        <begin position="7"/>
        <end position="34"/>
    </location>
</feature>
<name>A0ABM7FUN9_9STAP</name>
<keyword evidence="3" id="KW-1185">Reference proteome</keyword>
<evidence type="ECO:0000256" key="1">
    <source>
        <dbReference type="SAM" id="Phobius"/>
    </source>
</evidence>
<organism evidence="2 3">
    <name type="scientific">Staphylococcus caprae</name>
    <dbReference type="NCBI Taxonomy" id="29380"/>
    <lineage>
        <taxon>Bacteria</taxon>
        <taxon>Bacillati</taxon>
        <taxon>Bacillota</taxon>
        <taxon>Bacilli</taxon>
        <taxon>Bacillales</taxon>
        <taxon>Staphylococcaceae</taxon>
        <taxon>Staphylococcus</taxon>
    </lineage>
</organism>
<feature type="transmembrane region" description="Helical" evidence="1">
    <location>
        <begin position="46"/>
        <end position="65"/>
    </location>
</feature>
<dbReference type="Proteomes" id="UP000274772">
    <property type="component" value="Chromosome"/>
</dbReference>